<evidence type="ECO:0000313" key="5">
    <source>
        <dbReference type="Proteomes" id="UP000753908"/>
    </source>
</evidence>
<proteinExistence type="predicted"/>
<evidence type="ECO:0000313" key="4">
    <source>
        <dbReference type="EMBL" id="MBW4543616.1"/>
    </source>
</evidence>
<reference evidence="4" key="1">
    <citation type="submission" date="2021-05" db="EMBL/GenBank/DDBJ databases">
        <authorList>
            <person name="Pietrasiak N."/>
            <person name="Ward R."/>
            <person name="Stajich J.E."/>
            <person name="Kurbessoian T."/>
        </authorList>
    </citation>
    <scope>NUCLEOTIDE SEQUENCE</scope>
    <source>
        <strain evidence="4">CPER-KK1</strain>
    </source>
</reference>
<gene>
    <name evidence="4" type="ORF">KME25_04080</name>
</gene>
<evidence type="ECO:0000256" key="1">
    <source>
        <dbReference type="ARBA" id="ARBA00022676"/>
    </source>
</evidence>
<comment type="caution">
    <text evidence="4">The sequence shown here is derived from an EMBL/GenBank/DDBJ whole genome shotgun (WGS) entry which is preliminary data.</text>
</comment>
<reference evidence="4" key="2">
    <citation type="journal article" date="2022" name="Microbiol. Resour. Announc.">
        <title>Metagenome Sequencing to Explore Phylogenomics of Terrestrial Cyanobacteria.</title>
        <authorList>
            <person name="Ward R.D."/>
            <person name="Stajich J.E."/>
            <person name="Johansen J.R."/>
            <person name="Huntemann M."/>
            <person name="Clum A."/>
            <person name="Foster B."/>
            <person name="Foster B."/>
            <person name="Roux S."/>
            <person name="Palaniappan K."/>
            <person name="Varghese N."/>
            <person name="Mukherjee S."/>
            <person name="Reddy T.B.K."/>
            <person name="Daum C."/>
            <person name="Copeland A."/>
            <person name="Chen I.A."/>
            <person name="Ivanova N.N."/>
            <person name="Kyrpides N.C."/>
            <person name="Shapiro N."/>
            <person name="Eloe-Fadrosh E.A."/>
            <person name="Pietrasiak N."/>
        </authorList>
    </citation>
    <scope>NUCLEOTIDE SEQUENCE</scope>
    <source>
        <strain evidence="4">CPER-KK1</strain>
    </source>
</reference>
<accession>A0A951U9I4</accession>
<organism evidence="4 5">
    <name type="scientific">Symplocastrum torsivum CPER-KK1</name>
    <dbReference type="NCBI Taxonomy" id="450513"/>
    <lineage>
        <taxon>Bacteria</taxon>
        <taxon>Bacillati</taxon>
        <taxon>Cyanobacteriota</taxon>
        <taxon>Cyanophyceae</taxon>
        <taxon>Oscillatoriophycideae</taxon>
        <taxon>Oscillatoriales</taxon>
        <taxon>Microcoleaceae</taxon>
        <taxon>Symplocastrum</taxon>
    </lineage>
</organism>
<dbReference type="SUPFAM" id="SSF53756">
    <property type="entry name" value="UDP-Glycosyltransferase/glycogen phosphorylase"/>
    <property type="match status" value="1"/>
</dbReference>
<dbReference type="CDD" id="cd03801">
    <property type="entry name" value="GT4_PimA-like"/>
    <property type="match status" value="1"/>
</dbReference>
<keyword evidence="2" id="KW-0808">Transferase</keyword>
<evidence type="ECO:0000259" key="3">
    <source>
        <dbReference type="Pfam" id="PF00534"/>
    </source>
</evidence>
<dbReference type="EMBL" id="JAHHIF010000004">
    <property type="protein sequence ID" value="MBW4543616.1"/>
    <property type="molecule type" value="Genomic_DNA"/>
</dbReference>
<sequence>MRLLFVQYAGDYREAAQRLAAGGSETYYAQRYSVDTVAEMRETTEEVTVLCCMTKEPYNEVLHNGVRAIGAGFDKDIQVNKLIKLIEEQKPTHLIMRTPIREVFRWAINNKIPTIATFAESVSRRGLRSKLRNFLLTNLLNNKQIEWVGAYGVNSAILFQKIGVKPDKIIPWDFIATDTPDSFSPKKLPDCGKSWELFYIGSMIEAKGVGDALEALARLKVKNFPVRLKIAGRDEKDYFLNKAKQLKIEDYVDFLGLVPNSSVLPLMREADIVLVPSRHEYPEGFPLAITHALCARTPIIASDHPMFLDNLKNGVSAMIFSSANPIALSDCIEKLLSNPELYWSLSVESYEAWKQLQIPVKWADMIKHWLNNSPGNKQWLFEHSLSSGRYNMNSAREK</sequence>
<dbReference type="GO" id="GO:0016757">
    <property type="term" value="F:glycosyltransferase activity"/>
    <property type="evidence" value="ECO:0007669"/>
    <property type="project" value="UniProtKB-KW"/>
</dbReference>
<feature type="domain" description="Glycosyl transferase family 1" evidence="3">
    <location>
        <begin position="187"/>
        <end position="343"/>
    </location>
</feature>
<dbReference type="InterPro" id="IPR001296">
    <property type="entry name" value="Glyco_trans_1"/>
</dbReference>
<dbReference type="PANTHER" id="PTHR12526:SF510">
    <property type="entry name" value="D-INOSITOL 3-PHOSPHATE GLYCOSYLTRANSFERASE"/>
    <property type="match status" value="1"/>
</dbReference>
<keyword evidence="1" id="KW-0328">Glycosyltransferase</keyword>
<name>A0A951U9I4_9CYAN</name>
<dbReference type="Gene3D" id="3.40.50.2000">
    <property type="entry name" value="Glycogen Phosphorylase B"/>
    <property type="match status" value="2"/>
</dbReference>
<dbReference type="AlphaFoldDB" id="A0A951U9I4"/>
<dbReference type="Proteomes" id="UP000753908">
    <property type="component" value="Unassembled WGS sequence"/>
</dbReference>
<evidence type="ECO:0000256" key="2">
    <source>
        <dbReference type="ARBA" id="ARBA00022679"/>
    </source>
</evidence>
<dbReference type="Pfam" id="PF00534">
    <property type="entry name" value="Glycos_transf_1"/>
    <property type="match status" value="1"/>
</dbReference>
<dbReference type="PANTHER" id="PTHR12526">
    <property type="entry name" value="GLYCOSYLTRANSFERASE"/>
    <property type="match status" value="1"/>
</dbReference>
<protein>
    <submittedName>
        <fullName evidence="4">Glycosyltransferase family 4 protein</fullName>
    </submittedName>
</protein>